<proteinExistence type="inferred from homology"/>
<evidence type="ECO:0000256" key="4">
    <source>
        <dbReference type="ARBA" id="ARBA00022691"/>
    </source>
</evidence>
<dbReference type="AlphaFoldDB" id="A0A1N6DPP1"/>
<evidence type="ECO:0000256" key="2">
    <source>
        <dbReference type="ARBA" id="ARBA00022603"/>
    </source>
</evidence>
<accession>A0A1N6DPP1</accession>
<feature type="active site" evidence="6">
    <location>
        <position position="104"/>
    </location>
</feature>
<keyword evidence="3 6" id="KW-0808">Transferase</keyword>
<dbReference type="STRING" id="232089.SAMN05443544_0556"/>
<dbReference type="PRINTS" id="PR00105">
    <property type="entry name" value="C5METTRFRASE"/>
</dbReference>
<dbReference type="Gene3D" id="3.40.50.150">
    <property type="entry name" value="Vaccinia Virus protein VP39"/>
    <property type="match status" value="1"/>
</dbReference>
<gene>
    <name evidence="9" type="ORF">SAMN05443544_0556</name>
</gene>
<evidence type="ECO:0000313" key="9">
    <source>
        <dbReference type="EMBL" id="SIN72644.1"/>
    </source>
</evidence>
<dbReference type="GO" id="GO:0003677">
    <property type="term" value="F:DNA binding"/>
    <property type="evidence" value="ECO:0007669"/>
    <property type="project" value="TreeGrafter"/>
</dbReference>
<evidence type="ECO:0000313" key="10">
    <source>
        <dbReference type="Proteomes" id="UP000184699"/>
    </source>
</evidence>
<name>A0A1N6DPP1_9MICO</name>
<dbReference type="SUPFAM" id="SSF53335">
    <property type="entry name" value="S-adenosyl-L-methionine-dependent methyltransferases"/>
    <property type="match status" value="1"/>
</dbReference>
<dbReference type="Proteomes" id="UP000184699">
    <property type="component" value="Unassembled WGS sequence"/>
</dbReference>
<dbReference type="PANTHER" id="PTHR10629:SF52">
    <property type="entry name" value="DNA (CYTOSINE-5)-METHYLTRANSFERASE 1"/>
    <property type="match status" value="1"/>
</dbReference>
<keyword evidence="5" id="KW-0680">Restriction system</keyword>
<dbReference type="GO" id="GO:0003886">
    <property type="term" value="F:DNA (cytosine-5-)-methyltransferase activity"/>
    <property type="evidence" value="ECO:0007669"/>
    <property type="project" value="UniProtKB-EC"/>
</dbReference>
<evidence type="ECO:0000256" key="3">
    <source>
        <dbReference type="ARBA" id="ARBA00022679"/>
    </source>
</evidence>
<keyword evidence="4 6" id="KW-0949">S-adenosyl-L-methionine</keyword>
<dbReference type="InterPro" id="IPR001525">
    <property type="entry name" value="C5_MeTfrase"/>
</dbReference>
<evidence type="ECO:0000256" key="6">
    <source>
        <dbReference type="PROSITE-ProRule" id="PRU01016"/>
    </source>
</evidence>
<dbReference type="Pfam" id="PF00145">
    <property type="entry name" value="DNA_methylase"/>
    <property type="match status" value="1"/>
</dbReference>
<evidence type="ECO:0000256" key="8">
    <source>
        <dbReference type="SAM" id="MobiDB-lite"/>
    </source>
</evidence>
<feature type="region of interest" description="Disordered" evidence="8">
    <location>
        <begin position="220"/>
        <end position="273"/>
    </location>
</feature>
<dbReference type="InterPro" id="IPR029063">
    <property type="entry name" value="SAM-dependent_MTases_sf"/>
</dbReference>
<protein>
    <recommendedName>
        <fullName evidence="1">DNA (cytosine-5-)-methyltransferase</fullName>
        <ecNumber evidence="1">2.1.1.37</ecNumber>
    </recommendedName>
</protein>
<feature type="region of interest" description="Disordered" evidence="8">
    <location>
        <begin position="1"/>
        <end position="34"/>
    </location>
</feature>
<keyword evidence="10" id="KW-1185">Reference proteome</keyword>
<dbReference type="PROSITE" id="PS51679">
    <property type="entry name" value="SAM_MT_C5"/>
    <property type="match status" value="1"/>
</dbReference>
<feature type="compositionally biased region" description="Basic residues" evidence="8">
    <location>
        <begin position="1"/>
        <end position="10"/>
    </location>
</feature>
<evidence type="ECO:0000256" key="1">
    <source>
        <dbReference type="ARBA" id="ARBA00011975"/>
    </source>
</evidence>
<dbReference type="PANTHER" id="PTHR10629">
    <property type="entry name" value="CYTOSINE-SPECIFIC METHYLTRANSFERASE"/>
    <property type="match status" value="1"/>
</dbReference>
<sequence>MRNLARRPTHQRQPDMRRLQPRTQPRRETDMGDMRIGSLFSGYGGLEMGVQAVIGGTTAWHVEFDQAPSKILAHHWDVPNYGDIRNVDWSAVEPVDVLTGGFPCQDVSLAGRRAGITAGTRSGLWSEFAHAIDKLRPKLVVIENVRGLLSATADGAMEPDPWGVGDGATRPVVNAFGVVLGDLAGLGYDARWCGVRAADAGAPHGRFRVFVVAQDPNVTARGERRVTASREAEGGRSRADAGRRGGAPARDADDAGSEGRPISGERAGEWAARADDLGASTWGPYEPAIRRWEDATGRVAPAPTNPDGKGNAHRLSARFVEWMMGLPDGHVTDVGLTRNEQLKALGNGVVPQQAELAVRTLLEVF</sequence>
<feature type="compositionally biased region" description="Basic and acidic residues" evidence="8">
    <location>
        <begin position="221"/>
        <end position="243"/>
    </location>
</feature>
<dbReference type="EMBL" id="FSRJ01000001">
    <property type="protein sequence ID" value="SIN72644.1"/>
    <property type="molecule type" value="Genomic_DNA"/>
</dbReference>
<organism evidence="9 10">
    <name type="scientific">Agromyces cerinus subsp. cerinus</name>
    <dbReference type="NCBI Taxonomy" id="232089"/>
    <lineage>
        <taxon>Bacteria</taxon>
        <taxon>Bacillati</taxon>
        <taxon>Actinomycetota</taxon>
        <taxon>Actinomycetes</taxon>
        <taxon>Micrococcales</taxon>
        <taxon>Microbacteriaceae</taxon>
        <taxon>Agromyces</taxon>
    </lineage>
</organism>
<reference evidence="10" key="1">
    <citation type="submission" date="2016-11" db="EMBL/GenBank/DDBJ databases">
        <authorList>
            <person name="Varghese N."/>
            <person name="Submissions S."/>
        </authorList>
    </citation>
    <scope>NUCLEOTIDE SEQUENCE [LARGE SCALE GENOMIC DNA]</scope>
    <source>
        <strain evidence="10">DSM 8595</strain>
    </source>
</reference>
<dbReference type="GO" id="GO:0032259">
    <property type="term" value="P:methylation"/>
    <property type="evidence" value="ECO:0007669"/>
    <property type="project" value="UniProtKB-KW"/>
</dbReference>
<comment type="similarity">
    <text evidence="6 7">Belongs to the class I-like SAM-binding methyltransferase superfamily. C5-methyltransferase family.</text>
</comment>
<evidence type="ECO:0000256" key="7">
    <source>
        <dbReference type="RuleBase" id="RU000416"/>
    </source>
</evidence>
<dbReference type="NCBIfam" id="TIGR00675">
    <property type="entry name" value="dcm"/>
    <property type="match status" value="1"/>
</dbReference>
<dbReference type="GO" id="GO:0009307">
    <property type="term" value="P:DNA restriction-modification system"/>
    <property type="evidence" value="ECO:0007669"/>
    <property type="project" value="UniProtKB-KW"/>
</dbReference>
<keyword evidence="2 6" id="KW-0489">Methyltransferase</keyword>
<dbReference type="InterPro" id="IPR050390">
    <property type="entry name" value="C5-Methyltransferase"/>
</dbReference>
<dbReference type="GO" id="GO:0044027">
    <property type="term" value="P:negative regulation of gene expression via chromosomal CpG island methylation"/>
    <property type="evidence" value="ECO:0007669"/>
    <property type="project" value="TreeGrafter"/>
</dbReference>
<dbReference type="EC" id="2.1.1.37" evidence="1"/>
<evidence type="ECO:0000256" key="5">
    <source>
        <dbReference type="ARBA" id="ARBA00022747"/>
    </source>
</evidence>